<dbReference type="EMBL" id="GEEE01014306">
    <property type="protein sequence ID" value="JAP48919.1"/>
    <property type="molecule type" value="Transcribed_RNA"/>
</dbReference>
<dbReference type="InterPro" id="IPR002300">
    <property type="entry name" value="aa-tRNA-synth_Ia"/>
</dbReference>
<dbReference type="PANTHER" id="PTHR45794:SF1">
    <property type="entry name" value="LEUCINE--TRNA LIGASE, CYTOPLASMIC"/>
    <property type="match status" value="1"/>
</dbReference>
<evidence type="ECO:0000259" key="17">
    <source>
        <dbReference type="Pfam" id="PF24810"/>
    </source>
</evidence>
<dbReference type="AlphaFoldDB" id="A0A0X3PAP7"/>
<dbReference type="SUPFAM" id="SSF47323">
    <property type="entry name" value="Anticodon-binding domain of a subclass of class I aminoacyl-tRNA synthetases"/>
    <property type="match status" value="1"/>
</dbReference>
<dbReference type="InterPro" id="IPR014729">
    <property type="entry name" value="Rossmann-like_a/b/a_fold"/>
</dbReference>
<dbReference type="Pfam" id="PF01406">
    <property type="entry name" value="tRNA-synt_1e"/>
    <property type="match status" value="1"/>
</dbReference>
<dbReference type="Gene3D" id="1.10.730.10">
    <property type="entry name" value="Isoleucyl-tRNA Synthetase, Domain 1"/>
    <property type="match status" value="1"/>
</dbReference>
<protein>
    <recommendedName>
        <fullName evidence="3">leucine--tRNA ligase</fullName>
        <ecNumber evidence="3">6.1.1.4</ecNumber>
    </recommendedName>
    <alternativeName>
        <fullName evidence="11">Leucyl-tRNA synthetase</fullName>
    </alternativeName>
</protein>
<name>A0A0X3PAP7_SCHSO</name>
<feature type="domain" description="Leucine--tRNA ligase RagD-binding" evidence="17">
    <location>
        <begin position="958"/>
        <end position="1029"/>
    </location>
</feature>
<evidence type="ECO:0000256" key="12">
    <source>
        <dbReference type="RuleBase" id="RU363035"/>
    </source>
</evidence>
<dbReference type="InterPro" id="IPR055416">
    <property type="entry name" value="RBD_LARS1"/>
</dbReference>
<sequence>MARKGTAKLTELLNIETKIQEQWSAERLFEVDSPSDARSKSEKFFVTFPYPYMNGRLHLGHAFSITKAEFAASYQKLKGKSVLWPMGFHCTGTPIKASADKLAQEIAKYGCPPVFPVHTEQQTSAAKEETMIEANKSKSKKSKAVAKTGGIKYQWEILVSMGIPAEEIPKFTDPVYWLEYFPNLAMADMKKFGVKADWRRSFLTTDVNPYYDSFVRWQFLHLKKSGLVRYGKRYTIFSPKDNQPCMDHERTVGEGVVPMEYTLIKLRIVSNLPEKLAMIDPTKEPVFLLAATLRPETMYGQTNCWLHPTIEYVAVRSKRYSSIFLVTRRAALNMAYQDLLDPERPGHLDIVATLMGEELFGLRLKGPLTVYKEGIYTLPMLSVSAAKGTGVVTSVPSDAPDDFASLRDLKNKQAFREKYGISDEMVLPFAPVEIIETPGLGRLPAPTMIEQMKIQSQNDREKLQEAKEKVYRLGFYDGVLLVGKYNGEKVQNAKKLIQKELIDSNEAILYYEPEKPVVTRSGDDAVVCLCNQWYLDYGDEAWKAAARVALAKLNIHDEARNNMDATLDWLREHACSRTYGLGTRLPWDDQWLIESLSDSTIYMAYQTIVHLLHGGNLDGSHCGSAMIEPEHMSPDVWDYVFLGKGDPSKLAKEAYTTATVEALHRLRREFLYWYPVDLHVSGKDLLANHLTYYLYNHVAMWPKEPKMWPVGVRANGLLLLNSEKMSKSTGNFLTLSDALAKYSADGLRLALADAGDSLEDANMEESMAEAGLLRLYALYEWISTTIEALKNSASTFRAGEFSVHADKIFENDINRTIQVADEHYGAQNYKEALKVVFYEFQACKDRYREVCQTKGMHVDLVKRYIETQTLMLSPICSHICEYIWRNLLMKKTSIFRSTWPKVTAPINNRYLLEGRYLDEAARNFRLQLKQATQVRAPKGKSAPAPSPPEAPTSATIWIARAYPTWQATILDVLRSHLTADGKLPSNAVLAQALQPHLKAMGKHAKKAMPFVQLLRDRLESQGLRSLECTPEVDEEAVLMANYEYLTSTLGLDSAGLEIRDAALSQDTKVQETVCPMEPMIFFHARKPCVLLSFVNTTVGSGLFSVNAVPVHDGETAKQLAERVLKTCRRTMLAAEDVSELALYRYLDPVFGPRTLPPLPVKAIARIDPAAVFAVDHVAGKAQLRTEQADGLVDLGEKLIYCDVKQPVA</sequence>
<dbReference type="GO" id="GO:0002161">
    <property type="term" value="F:aminoacyl-tRNA deacylase activity"/>
    <property type="evidence" value="ECO:0007669"/>
    <property type="project" value="InterPro"/>
</dbReference>
<dbReference type="Pfam" id="PF22947">
    <property type="entry name" value="ULD_3"/>
    <property type="match status" value="1"/>
</dbReference>
<dbReference type="GO" id="GO:0006429">
    <property type="term" value="P:leucyl-tRNA aminoacylation"/>
    <property type="evidence" value="ECO:0007669"/>
    <property type="project" value="InterPro"/>
</dbReference>
<dbReference type="InterPro" id="IPR001412">
    <property type="entry name" value="aa-tRNA-synth_I_CS"/>
</dbReference>
<dbReference type="Pfam" id="PF00133">
    <property type="entry name" value="tRNA-synt_1"/>
    <property type="match status" value="1"/>
</dbReference>
<feature type="domain" description="tRNA synthetases class I catalytic" evidence="14">
    <location>
        <begin position="675"/>
        <end position="753"/>
    </location>
</feature>
<keyword evidence="10 12" id="KW-0030">Aminoacyl-tRNA synthetase</keyword>
<keyword evidence="5" id="KW-0479">Metal-binding</keyword>
<dbReference type="GO" id="GO:0046872">
    <property type="term" value="F:metal ion binding"/>
    <property type="evidence" value="ECO:0007669"/>
    <property type="project" value="UniProtKB-KW"/>
</dbReference>
<evidence type="ECO:0000256" key="2">
    <source>
        <dbReference type="ARBA" id="ARBA00005594"/>
    </source>
</evidence>
<dbReference type="PROSITE" id="PS00178">
    <property type="entry name" value="AA_TRNA_LIGASE_I"/>
    <property type="match status" value="1"/>
</dbReference>
<dbReference type="PANTHER" id="PTHR45794">
    <property type="entry name" value="LEUCYL-TRNA SYNTHETASE"/>
    <property type="match status" value="1"/>
</dbReference>
<keyword evidence="9 12" id="KW-0648">Protein biosynthesis</keyword>
<dbReference type="InterPro" id="IPR054509">
    <property type="entry name" value="LARS1_ULD"/>
</dbReference>
<evidence type="ECO:0000256" key="5">
    <source>
        <dbReference type="ARBA" id="ARBA00022723"/>
    </source>
</evidence>
<evidence type="ECO:0000259" key="16">
    <source>
        <dbReference type="Pfam" id="PF22947"/>
    </source>
</evidence>
<reference evidence="18" key="1">
    <citation type="submission" date="2016-01" db="EMBL/GenBank/DDBJ databases">
        <title>Reference transcriptome for the parasite Schistocephalus solidus: insights into the molecular evolution of parasitism.</title>
        <authorList>
            <person name="Hebert F.O."/>
            <person name="Grambauer S."/>
            <person name="Barber I."/>
            <person name="Landry C.R."/>
            <person name="Aubin-Horth N."/>
        </authorList>
    </citation>
    <scope>NUCLEOTIDE SEQUENCE</scope>
</reference>
<evidence type="ECO:0000256" key="7">
    <source>
        <dbReference type="ARBA" id="ARBA00022833"/>
    </source>
</evidence>
<organism evidence="18">
    <name type="scientific">Schistocephalus solidus</name>
    <name type="common">Tapeworm</name>
    <dbReference type="NCBI Taxonomy" id="70667"/>
    <lineage>
        <taxon>Eukaryota</taxon>
        <taxon>Metazoa</taxon>
        <taxon>Spiralia</taxon>
        <taxon>Lophotrochozoa</taxon>
        <taxon>Platyhelminthes</taxon>
        <taxon>Cestoda</taxon>
        <taxon>Eucestoda</taxon>
        <taxon>Diphyllobothriidea</taxon>
        <taxon>Diphyllobothriidae</taxon>
        <taxon>Schistocephalus</taxon>
    </lineage>
</organism>
<evidence type="ECO:0000259" key="14">
    <source>
        <dbReference type="Pfam" id="PF01406"/>
    </source>
</evidence>
<proteinExistence type="inferred from homology"/>
<evidence type="ECO:0000256" key="9">
    <source>
        <dbReference type="ARBA" id="ARBA00022917"/>
    </source>
</evidence>
<dbReference type="Pfam" id="PF08264">
    <property type="entry name" value="Anticodon_1"/>
    <property type="match status" value="1"/>
</dbReference>
<dbReference type="FunFam" id="3.90.740.10:FF:000001">
    <property type="entry name" value="Leucine--tRNA ligase, cytoplasmic"/>
    <property type="match status" value="1"/>
</dbReference>
<evidence type="ECO:0000259" key="13">
    <source>
        <dbReference type="Pfam" id="PF00133"/>
    </source>
</evidence>
<dbReference type="InterPro" id="IPR004493">
    <property type="entry name" value="Leu-tRNA-synth_Ia_arc/euk"/>
</dbReference>
<dbReference type="Gene3D" id="3.40.50.620">
    <property type="entry name" value="HUPs"/>
    <property type="match status" value="1"/>
</dbReference>
<dbReference type="Pfam" id="PF24810">
    <property type="entry name" value="RBD_LARS1"/>
    <property type="match status" value="1"/>
</dbReference>
<feature type="domain" description="Methionyl/Valyl/Leucyl/Isoleucyl-tRNA synthetase anticodon-binding" evidence="15">
    <location>
        <begin position="806"/>
        <end position="928"/>
    </location>
</feature>
<evidence type="ECO:0000313" key="18">
    <source>
        <dbReference type="EMBL" id="JAP48919.1"/>
    </source>
</evidence>
<evidence type="ECO:0000256" key="6">
    <source>
        <dbReference type="ARBA" id="ARBA00022741"/>
    </source>
</evidence>
<evidence type="ECO:0000256" key="1">
    <source>
        <dbReference type="ARBA" id="ARBA00001947"/>
    </source>
</evidence>
<keyword evidence="4 12" id="KW-0436">Ligase</keyword>
<dbReference type="Gene3D" id="3.90.740.10">
    <property type="entry name" value="Valyl/Leucyl/Isoleucyl-tRNA synthetase, editing domain"/>
    <property type="match status" value="1"/>
</dbReference>
<dbReference type="SUPFAM" id="SSF50677">
    <property type="entry name" value="ValRS/IleRS/LeuRS editing domain"/>
    <property type="match status" value="1"/>
</dbReference>
<evidence type="ECO:0000256" key="11">
    <source>
        <dbReference type="ARBA" id="ARBA00030520"/>
    </source>
</evidence>
<evidence type="ECO:0000256" key="8">
    <source>
        <dbReference type="ARBA" id="ARBA00022840"/>
    </source>
</evidence>
<evidence type="ECO:0000256" key="10">
    <source>
        <dbReference type="ARBA" id="ARBA00023146"/>
    </source>
</evidence>
<dbReference type="InterPro" id="IPR009008">
    <property type="entry name" value="Val/Leu/Ile-tRNA-synth_edit"/>
</dbReference>
<feature type="domain" description="Leucine--tRNA ligase ubiquitin-like" evidence="16">
    <location>
        <begin position="1086"/>
        <end position="1202"/>
    </location>
</feature>
<keyword evidence="7" id="KW-0862">Zinc</keyword>
<dbReference type="InterPro" id="IPR013155">
    <property type="entry name" value="M/V/L/I-tRNA-synth_anticd-bd"/>
</dbReference>
<dbReference type="InterPro" id="IPR009080">
    <property type="entry name" value="tRNAsynth_Ia_anticodon-bd"/>
</dbReference>
<keyword evidence="8 12" id="KW-0067">ATP-binding</keyword>
<evidence type="ECO:0000256" key="3">
    <source>
        <dbReference type="ARBA" id="ARBA00013164"/>
    </source>
</evidence>
<comment type="cofactor">
    <cofactor evidence="1">
        <name>Zn(2+)</name>
        <dbReference type="ChEBI" id="CHEBI:29105"/>
    </cofactor>
</comment>
<gene>
    <name evidence="18" type="primary">SYLC</name>
    <name evidence="18" type="ORF">TR120570</name>
</gene>
<dbReference type="NCBIfam" id="TIGR00395">
    <property type="entry name" value="leuS_arch"/>
    <property type="match status" value="1"/>
</dbReference>
<keyword evidence="6 12" id="KW-0547">Nucleotide-binding</keyword>
<evidence type="ECO:0000259" key="15">
    <source>
        <dbReference type="Pfam" id="PF08264"/>
    </source>
</evidence>
<dbReference type="InterPro" id="IPR032678">
    <property type="entry name" value="tRNA-synt_1_cat_dom"/>
</dbReference>
<evidence type="ECO:0000256" key="4">
    <source>
        <dbReference type="ARBA" id="ARBA00022598"/>
    </source>
</evidence>
<dbReference type="SUPFAM" id="SSF52374">
    <property type="entry name" value="Nucleotidylyl transferase"/>
    <property type="match status" value="1"/>
</dbReference>
<dbReference type="GO" id="GO:0004823">
    <property type="term" value="F:leucine-tRNA ligase activity"/>
    <property type="evidence" value="ECO:0007669"/>
    <property type="project" value="UniProtKB-EC"/>
</dbReference>
<dbReference type="EC" id="6.1.1.4" evidence="3"/>
<accession>A0A0X3PAP7</accession>
<feature type="domain" description="Aminoacyl-tRNA synthetase class Ia" evidence="13">
    <location>
        <begin position="19"/>
        <end position="102"/>
    </location>
</feature>
<dbReference type="GO" id="GO:0005524">
    <property type="term" value="F:ATP binding"/>
    <property type="evidence" value="ECO:0007669"/>
    <property type="project" value="UniProtKB-KW"/>
</dbReference>
<comment type="similarity">
    <text evidence="2 12">Belongs to the class-I aminoacyl-tRNA synthetase family.</text>
</comment>